<organism evidence="3 4">
    <name type="scientific">Pelagicoccus albus</name>
    <dbReference type="NCBI Taxonomy" id="415222"/>
    <lineage>
        <taxon>Bacteria</taxon>
        <taxon>Pseudomonadati</taxon>
        <taxon>Verrucomicrobiota</taxon>
        <taxon>Opitutia</taxon>
        <taxon>Puniceicoccales</taxon>
        <taxon>Pelagicoccaceae</taxon>
        <taxon>Pelagicoccus</taxon>
    </lineage>
</organism>
<proteinExistence type="predicted"/>
<evidence type="ECO:0000256" key="2">
    <source>
        <dbReference type="SAM" id="Phobius"/>
    </source>
</evidence>
<evidence type="ECO:0000256" key="1">
    <source>
        <dbReference type="SAM" id="MobiDB-lite"/>
    </source>
</evidence>
<feature type="transmembrane region" description="Helical" evidence="2">
    <location>
        <begin position="65"/>
        <end position="84"/>
    </location>
</feature>
<dbReference type="EMBL" id="JACHVC010000005">
    <property type="protein sequence ID" value="MBC2604888.1"/>
    <property type="molecule type" value="Genomic_DNA"/>
</dbReference>
<name>A0A7X1B5F3_9BACT</name>
<keyword evidence="2" id="KW-0812">Transmembrane</keyword>
<keyword evidence="4" id="KW-1185">Reference proteome</keyword>
<dbReference type="RefSeq" id="WP_185658781.1">
    <property type="nucleotide sequence ID" value="NZ_CAWPOO010000005.1"/>
</dbReference>
<keyword evidence="2" id="KW-1133">Transmembrane helix</keyword>
<reference evidence="3 4" key="1">
    <citation type="submission" date="2020-07" db="EMBL/GenBank/DDBJ databases">
        <authorList>
            <person name="Feng X."/>
        </authorList>
    </citation>
    <scope>NUCLEOTIDE SEQUENCE [LARGE SCALE GENOMIC DNA]</scope>
    <source>
        <strain evidence="3 4">JCM23202</strain>
    </source>
</reference>
<protein>
    <submittedName>
        <fullName evidence="3">Uncharacterized protein</fullName>
    </submittedName>
</protein>
<gene>
    <name evidence="3" type="ORF">H5P27_02420</name>
</gene>
<accession>A0A7X1B5F3</accession>
<evidence type="ECO:0000313" key="4">
    <source>
        <dbReference type="Proteomes" id="UP000526501"/>
    </source>
</evidence>
<dbReference type="Proteomes" id="UP000526501">
    <property type="component" value="Unassembled WGS sequence"/>
</dbReference>
<sequence length="87" mass="9468">MSERRSNQPHSKSLSIRDGDGNELLGSQIERQETVVIATDASGNSLTLLEELAARKKSRVSPAEFLVSFVCATASLAFAALIYFNDH</sequence>
<feature type="region of interest" description="Disordered" evidence="1">
    <location>
        <begin position="1"/>
        <end position="22"/>
    </location>
</feature>
<evidence type="ECO:0000313" key="3">
    <source>
        <dbReference type="EMBL" id="MBC2604888.1"/>
    </source>
</evidence>
<dbReference type="AlphaFoldDB" id="A0A7X1B5F3"/>
<keyword evidence="2" id="KW-0472">Membrane</keyword>
<comment type="caution">
    <text evidence="3">The sequence shown here is derived from an EMBL/GenBank/DDBJ whole genome shotgun (WGS) entry which is preliminary data.</text>
</comment>